<evidence type="ECO:0000256" key="5">
    <source>
        <dbReference type="ARBA" id="ARBA00010207"/>
    </source>
</evidence>
<dbReference type="Pfam" id="PF03483">
    <property type="entry name" value="B3_4"/>
    <property type="match status" value="1"/>
</dbReference>
<sequence>MKERLEALKIEALEQLSGVNDPQTLSDLRVKYLGKKGALTEILRGMGALSAEERPVIGQVANDVRGAIEEVIDSKQEQFQKEETAKRLQSEKIDVTLPGRRGRQGGLHPLTKVVQEIEDIFIGMGYRVAEGPEVEMDYYNFEALNLPKNHPARDMQDSFYVTEDLLMRTHTSPVQVRTMQSMKGEVPVKVICPGKVYRRDDDDATHSFQFNQVEGLVISENIRMSDLKGTLLQFVREMFGSHTEIRLRPSFFPFTEPSAEVDVTCVQCGGSGCRVCVAPQELAEKITRAGIEIDVVENRNQGVNKVVVGYVKSKEKHPDADKLNVCVIDAGQEEDLQIVCGAKNVDAGQKVVVALVGAKLPGGLDIKKAKLRGVVSLGMICSAKELGMNDKLLPKDQQEGILVLPAQTEIGTPISQVLGLDDHVLELDLTPYRSDCLSMLGAAYEVGAILGREVKLPDPAQKLVEIGDAAANHISVEITAGEQCSHYAARYVTGIKLGASPQWMQNRLMAAGIRPINNIVDITNYVMLEYGQPLHAFDADKLEKGHIEVRMAKEGETIVTLDSQERKLEPHMLLITDGVKPVAIAGVMGGENSEVTETTVNLLLESAKFDGGTVRKTSRQLGLRSEASMRFEKEVDPAAVITALNRAAELIQRYAEGEVHQEIVEAGTAAADKRVVQLSLEKLNRYLGTDLSLLEVKTIFARLHFACGDAQQGLLDVEVPSRRGDITLDVDLFEEVARLYGYDNIPTTLIEGPTTPGAYTRSQAMRRTIRGLFAGSGWQEMISYSFVHPDKVSLFPALTEGSKAVKLAMPMSEDRSVLRKSILPQMLDAAVYNMNRKHDSLAVFEVGSVFFTEEEKLTKQPHEIPVLSLLLTGNRASQQWNVGAEKVDFFDLKGALENLFAYVGLEQRIRLVANSPEGFHPGRSASVYLEAKDGGEGKLIGTMGQLHPELQQQYDLNDVYLAEIGLEAIYGEADTDIRYRELPRFPAVERDIAVVVSKDIEAGDMLRAIRESAGELLQTVQVFDVFTGSKLGEDKKSVAMALVYRNRERTLTDEEITENQHTDLKEGTTVTTPDRTRVTVEIYGTSYKLVGSSADYMKQVANLVDERMSAISKQNSRLDTPRIAVLAAVHMAEQSLQTHEIRNELKMLTGERTELRNELNRLNAIQNEHQQELERRDQALAEATKLKAEAEQTIAKLQKDQQAEIAKLNTLLEQERTQAAGREQKLQAQTAAQLKAVEEKTQARLKEAEEKAANQIKNAQTQAAAQLKEAQTRAANELQQSQAKAAAQYKELQDKTAAQLKEAEARAVAERQKIEVQAAQQVQTAKEQAEAAILSELEQAEAQLKKVQEEAQLQYRELQSEMEQRIQQAEQAVVNQAQQLTEKAKEEQAALQQQAEQKRLAEIEQLKSTFKESSEQAELEWMEKEAAYEEQLQQIHEAAQTQVNEAAVTAEALLQEERGKLKQQLEEERKQAKSRLTDVEGQLAEVRKQLKNAQEVVVDQEQQLQHERNQTETLRSEQAVYKQEQDVQLRRITELEQQLEQLKADSAQLTEQLRNTEAEVEQSREAEQQWKQQYNETVERESSLTAQLRKVQEQHGQLEQEIKKLREAEVKSEDEQRRLQKVLEQAHAAVRTLQHELGALTQSEQSWKEQAEQRLIEIGELETQVLEAAEQNETLESGVQSLHDELSVVKEEARHASEEAERYIAQAGRLEQQYKELDGELNEAREELNKLQESYKQIRKDYGDALQREEDYTRKLNEMSEEKKEIVRALEESRQNANQLSERIDEQGSLLTQTEEEALEWQIKHEELSAKQAELSSRLQELTAREVELSSRVEQAEQHAEQQEQVWQRRADEWAAQEQSWQERWAALENEVNLWQKESAASVEKVEELEHERQQLDKQRAEAIEEKQTMENELLEIGERYEVAANQLRLLQVEREMEQEKAEQLNTDYRQLRDEYTKLQTEYNEWIELIEQDQT</sequence>
<dbReference type="SUPFAM" id="SSF46589">
    <property type="entry name" value="tRNA-binding arm"/>
    <property type="match status" value="1"/>
</dbReference>
<dbReference type="CDD" id="cd02796">
    <property type="entry name" value="tRNA_bind_bactPheRS"/>
    <property type="match status" value="1"/>
</dbReference>
<dbReference type="SMART" id="SM00873">
    <property type="entry name" value="B3_4"/>
    <property type="match status" value="1"/>
</dbReference>
<dbReference type="Pfam" id="PF03484">
    <property type="entry name" value="B5"/>
    <property type="match status" value="1"/>
</dbReference>
<dbReference type="InterPro" id="IPR002547">
    <property type="entry name" value="tRNA-bd_dom"/>
</dbReference>
<comment type="catalytic activity">
    <reaction evidence="25">
        <text>tRNA(Phe) + L-phenylalanine + ATP = L-phenylalanyl-tRNA(Phe) + AMP + diphosphate + H(+)</text>
        <dbReference type="Rhea" id="RHEA:19413"/>
        <dbReference type="Rhea" id="RHEA-COMP:9668"/>
        <dbReference type="Rhea" id="RHEA-COMP:9699"/>
        <dbReference type="ChEBI" id="CHEBI:15378"/>
        <dbReference type="ChEBI" id="CHEBI:30616"/>
        <dbReference type="ChEBI" id="CHEBI:33019"/>
        <dbReference type="ChEBI" id="CHEBI:58095"/>
        <dbReference type="ChEBI" id="CHEBI:78442"/>
        <dbReference type="ChEBI" id="CHEBI:78531"/>
        <dbReference type="ChEBI" id="CHEBI:456215"/>
        <dbReference type="EC" id="6.1.1.20"/>
    </reaction>
</comment>
<dbReference type="CDD" id="cd00769">
    <property type="entry name" value="PheRS_beta_core"/>
    <property type="match status" value="1"/>
</dbReference>
<dbReference type="InterPro" id="IPR009061">
    <property type="entry name" value="DNA-bd_dom_put_sf"/>
</dbReference>
<dbReference type="SMART" id="SM00896">
    <property type="entry name" value="FDX-ACB"/>
    <property type="match status" value="1"/>
</dbReference>
<feature type="coiled-coil region" evidence="27">
    <location>
        <begin position="1138"/>
        <end position="1636"/>
    </location>
</feature>
<evidence type="ECO:0000256" key="14">
    <source>
        <dbReference type="ARBA" id="ARBA00022741"/>
    </source>
</evidence>
<keyword evidence="27" id="KW-0175">Coiled coil</keyword>
<dbReference type="PANTHER" id="PTHR10947:SF0">
    <property type="entry name" value="PHENYLALANINE--TRNA LIGASE BETA SUBUNIT"/>
    <property type="match status" value="1"/>
</dbReference>
<dbReference type="FunFam" id="3.30.930.10:FF:000022">
    <property type="entry name" value="Phenylalanine--tRNA ligase beta subunit"/>
    <property type="match status" value="1"/>
</dbReference>
<comment type="similarity">
    <text evidence="5">Belongs to the class-II aminoacyl-tRNA synthetase family. Phe-tRNA synthetase alpha subunit type 1 subfamily.</text>
</comment>
<evidence type="ECO:0000256" key="16">
    <source>
        <dbReference type="ARBA" id="ARBA00022842"/>
    </source>
</evidence>
<comment type="similarity">
    <text evidence="4">Belongs to the phenylalanyl-tRNA synthetase beta subunit family. Type 1 subfamily.</text>
</comment>
<keyword evidence="16" id="KW-0460">Magnesium</keyword>
<keyword evidence="15" id="KW-0067">ATP-binding</keyword>
<dbReference type="NCBIfam" id="TIGR00472">
    <property type="entry name" value="pheT_bact"/>
    <property type="match status" value="1"/>
</dbReference>
<dbReference type="GO" id="GO:0005759">
    <property type="term" value="C:mitochondrial matrix"/>
    <property type="evidence" value="ECO:0007669"/>
    <property type="project" value="UniProtKB-SubCell"/>
</dbReference>
<evidence type="ECO:0000256" key="22">
    <source>
        <dbReference type="ARBA" id="ARBA00030612"/>
    </source>
</evidence>
<dbReference type="Proteomes" id="UP000702964">
    <property type="component" value="Unassembled WGS sequence"/>
</dbReference>
<dbReference type="InterPro" id="IPR005147">
    <property type="entry name" value="tRNA_synthase_B5-dom"/>
</dbReference>
<dbReference type="HAMAP" id="MF_00281">
    <property type="entry name" value="Phe_tRNA_synth_alpha1"/>
    <property type="match status" value="1"/>
</dbReference>
<dbReference type="InterPro" id="IPR006195">
    <property type="entry name" value="aa-tRNA-synth_II"/>
</dbReference>
<dbReference type="GO" id="GO:0004826">
    <property type="term" value="F:phenylalanine-tRNA ligase activity"/>
    <property type="evidence" value="ECO:0007669"/>
    <property type="project" value="UniProtKB-EC"/>
</dbReference>
<dbReference type="InterPro" id="IPR053712">
    <property type="entry name" value="Bac_CellDiv_Activator"/>
</dbReference>
<dbReference type="Pfam" id="PF17759">
    <property type="entry name" value="tRNA_synthFbeta"/>
    <property type="match status" value="1"/>
</dbReference>
<evidence type="ECO:0000259" key="30">
    <source>
        <dbReference type="PROSITE" id="PS51447"/>
    </source>
</evidence>
<dbReference type="InterPro" id="IPR041616">
    <property type="entry name" value="PheRS_beta_core"/>
</dbReference>
<evidence type="ECO:0000256" key="2">
    <source>
        <dbReference type="ARBA" id="ARBA00004305"/>
    </source>
</evidence>
<dbReference type="InterPro" id="IPR045060">
    <property type="entry name" value="Phe-tRNA-ligase_IIc_bsu"/>
</dbReference>
<evidence type="ECO:0000256" key="10">
    <source>
        <dbReference type="ARBA" id="ARBA00022490"/>
    </source>
</evidence>
<keyword evidence="11 26" id="KW-0820">tRNA-binding</keyword>
<evidence type="ECO:0000256" key="20">
    <source>
        <dbReference type="ARBA" id="ARBA00023128"/>
    </source>
</evidence>
<dbReference type="Gene3D" id="6.10.250.790">
    <property type="match status" value="1"/>
</dbReference>
<evidence type="ECO:0000256" key="17">
    <source>
        <dbReference type="ARBA" id="ARBA00022884"/>
    </source>
</evidence>
<dbReference type="GO" id="GO:0006432">
    <property type="term" value="P:phenylalanyl-tRNA aminoacylation"/>
    <property type="evidence" value="ECO:0007669"/>
    <property type="project" value="InterPro"/>
</dbReference>
<evidence type="ECO:0000256" key="1">
    <source>
        <dbReference type="ARBA" id="ARBA00001946"/>
    </source>
</evidence>
<dbReference type="NCBIfam" id="NF045760">
    <property type="entry name" value="YtpR"/>
    <property type="match status" value="1"/>
</dbReference>
<dbReference type="Gene3D" id="2.40.50.140">
    <property type="entry name" value="Nucleic acid-binding proteins"/>
    <property type="match status" value="1"/>
</dbReference>
<evidence type="ECO:0000259" key="28">
    <source>
        <dbReference type="PROSITE" id="PS50862"/>
    </source>
</evidence>
<comment type="caution">
    <text evidence="32">The sequence shown here is derived from an EMBL/GenBank/DDBJ whole genome shotgun (WGS) entry which is preliminary data.</text>
</comment>
<reference evidence="32" key="2">
    <citation type="submission" date="2020-02" db="EMBL/GenBank/DDBJ databases">
        <authorList>
            <person name="Studholme D.J."/>
        </authorList>
    </citation>
    <scope>NUCLEOTIDE SEQUENCE</scope>
    <source>
        <strain evidence="32">00238/432</strain>
    </source>
</reference>
<feature type="domain" description="FDX-ACB" evidence="30">
    <location>
        <begin position="983"/>
        <end position="1077"/>
    </location>
</feature>
<evidence type="ECO:0000313" key="32">
    <source>
        <dbReference type="EMBL" id="KAF4324718.1"/>
    </source>
</evidence>
<keyword evidence="17 26" id="KW-0694">RNA-binding</keyword>
<evidence type="ECO:0000256" key="8">
    <source>
        <dbReference type="ARBA" id="ARBA00015409"/>
    </source>
</evidence>
<dbReference type="Pfam" id="PF01588">
    <property type="entry name" value="tRNA_bind"/>
    <property type="match status" value="1"/>
</dbReference>
<dbReference type="SUPFAM" id="SSF57997">
    <property type="entry name" value="Tropomyosin"/>
    <property type="match status" value="1"/>
</dbReference>
<evidence type="ECO:0000256" key="26">
    <source>
        <dbReference type="PROSITE-ProRule" id="PRU00209"/>
    </source>
</evidence>
<dbReference type="SMART" id="SM00874">
    <property type="entry name" value="B5"/>
    <property type="match status" value="1"/>
</dbReference>
<dbReference type="CDD" id="cd00496">
    <property type="entry name" value="PheRS_alpha_core"/>
    <property type="match status" value="1"/>
</dbReference>
<dbReference type="InterPro" id="IPR010978">
    <property type="entry name" value="tRNA-bd_arm"/>
</dbReference>
<evidence type="ECO:0000259" key="31">
    <source>
        <dbReference type="PROSITE" id="PS51483"/>
    </source>
</evidence>
<evidence type="ECO:0000256" key="25">
    <source>
        <dbReference type="ARBA" id="ARBA00049255"/>
    </source>
</evidence>
<dbReference type="Gene3D" id="3.30.56.10">
    <property type="match status" value="1"/>
</dbReference>
<evidence type="ECO:0000313" key="33">
    <source>
        <dbReference type="Proteomes" id="UP000702964"/>
    </source>
</evidence>
<dbReference type="InterPro" id="IPR007838">
    <property type="entry name" value="Cell_div_ZapA-like"/>
</dbReference>
<dbReference type="Pfam" id="PF02912">
    <property type="entry name" value="Phe_tRNA-synt_N"/>
    <property type="match status" value="1"/>
</dbReference>
<comment type="subunit">
    <text evidence="6">Tetramer of two alpha and two beta subunits.</text>
</comment>
<evidence type="ECO:0000256" key="15">
    <source>
        <dbReference type="ARBA" id="ARBA00022840"/>
    </source>
</evidence>
<dbReference type="Gene3D" id="3.30.930.10">
    <property type="entry name" value="Bira Bifunctional Protein, Domain 2"/>
    <property type="match status" value="2"/>
</dbReference>
<dbReference type="InterPro" id="IPR002319">
    <property type="entry name" value="Phenylalanyl-tRNA_Synthase"/>
</dbReference>
<dbReference type="EMBL" id="AOFI03000014">
    <property type="protein sequence ID" value="KAF4324718.1"/>
    <property type="molecule type" value="Genomic_DNA"/>
</dbReference>
<evidence type="ECO:0000259" key="29">
    <source>
        <dbReference type="PROSITE" id="PS50886"/>
    </source>
</evidence>
<dbReference type="SUPFAM" id="SSF56037">
    <property type="entry name" value="PheT/TilS domain"/>
    <property type="match status" value="1"/>
</dbReference>
<dbReference type="NCBIfam" id="TIGR00468">
    <property type="entry name" value="pheS"/>
    <property type="match status" value="1"/>
</dbReference>
<dbReference type="PROSITE" id="PS51483">
    <property type="entry name" value="B5"/>
    <property type="match status" value="1"/>
</dbReference>
<dbReference type="Pfam" id="PF05164">
    <property type="entry name" value="ZapA"/>
    <property type="match status" value="1"/>
</dbReference>
<dbReference type="GO" id="GO:0005524">
    <property type="term" value="F:ATP binding"/>
    <property type="evidence" value="ECO:0007669"/>
    <property type="project" value="UniProtKB-KW"/>
</dbReference>
<dbReference type="FunFam" id="2.40.50.140:FF:000045">
    <property type="entry name" value="Phenylalanine--tRNA ligase beta subunit"/>
    <property type="match status" value="1"/>
</dbReference>
<dbReference type="InterPro" id="IPR005146">
    <property type="entry name" value="B3/B4_tRNA-bd"/>
</dbReference>
<dbReference type="HAMAP" id="MF_00283">
    <property type="entry name" value="Phe_tRNA_synth_beta1"/>
    <property type="match status" value="1"/>
</dbReference>
<dbReference type="InterPro" id="IPR033714">
    <property type="entry name" value="tRNA_bind_bactPheRS"/>
</dbReference>
<dbReference type="Gene3D" id="1.10.287.1490">
    <property type="match status" value="1"/>
</dbReference>
<organism evidence="32 33">
    <name type="scientific">Phytophthora kernoviae 00238/432</name>
    <dbReference type="NCBI Taxonomy" id="1284355"/>
    <lineage>
        <taxon>Eukaryota</taxon>
        <taxon>Sar</taxon>
        <taxon>Stramenopiles</taxon>
        <taxon>Oomycota</taxon>
        <taxon>Peronosporomycetes</taxon>
        <taxon>Peronosporales</taxon>
        <taxon>Peronosporaceae</taxon>
        <taxon>Phytophthora</taxon>
    </lineage>
</organism>
<dbReference type="FunFam" id="3.50.40.10:FF:000001">
    <property type="entry name" value="Phenylalanine--tRNA ligase beta subunit"/>
    <property type="match status" value="1"/>
</dbReference>
<keyword evidence="21" id="KW-0030">Aminoacyl-tRNA synthetase</keyword>
<proteinExistence type="inferred from homology"/>
<keyword evidence="19" id="KW-0809">Transit peptide</keyword>
<dbReference type="PROSITE" id="PS50862">
    <property type="entry name" value="AA_TRNA_LIGASE_II"/>
    <property type="match status" value="1"/>
</dbReference>
<comment type="subcellular location">
    <subcellularLocation>
        <location evidence="3">Cytoplasm</location>
    </subcellularLocation>
    <subcellularLocation>
        <location evidence="2">Mitochondrion matrix</location>
    </subcellularLocation>
</comment>
<dbReference type="SUPFAM" id="SSF102829">
    <property type="entry name" value="Cell division protein ZapA-like"/>
    <property type="match status" value="1"/>
</dbReference>
<keyword evidence="20" id="KW-0496">Mitochondrion</keyword>
<dbReference type="SUPFAM" id="SSF54991">
    <property type="entry name" value="Anticodon-binding domain of PheRS"/>
    <property type="match status" value="1"/>
</dbReference>
<accession>A0A8J4SSK5</accession>
<dbReference type="SUPFAM" id="SSF46955">
    <property type="entry name" value="Putative DNA-binding domain"/>
    <property type="match status" value="1"/>
</dbReference>
<dbReference type="InterPro" id="IPR005121">
    <property type="entry name" value="Fdx_antiC-bd"/>
</dbReference>
<evidence type="ECO:0000256" key="21">
    <source>
        <dbReference type="ARBA" id="ARBA00023146"/>
    </source>
</evidence>
<dbReference type="InterPro" id="IPR022911">
    <property type="entry name" value="Phe_tRNA_ligase_alpha1_bac"/>
</dbReference>
<evidence type="ECO:0000256" key="6">
    <source>
        <dbReference type="ARBA" id="ARBA00011209"/>
    </source>
</evidence>
<feature type="coiled-coil region" evidence="27">
    <location>
        <begin position="1879"/>
        <end position="1969"/>
    </location>
</feature>
<protein>
    <recommendedName>
        <fullName evidence="8">Phenylalanine--tRNA ligase alpha subunit</fullName>
        <ecNumber evidence="7">6.1.1.20</ecNumber>
    </recommendedName>
    <alternativeName>
        <fullName evidence="9">Phenylalanine--tRNA ligase beta subunit</fullName>
    </alternativeName>
    <alternativeName>
        <fullName evidence="23">Phenylalanyl-tRNA synthetase</fullName>
    </alternativeName>
    <alternativeName>
        <fullName evidence="22">Phenylalanyl-tRNA synthetase alpha subunit</fullName>
    </alternativeName>
    <alternativeName>
        <fullName evidence="24">Phenylalanyl-tRNA synthetase beta subunit</fullName>
    </alternativeName>
</protein>
<name>A0A8J4SSK5_9STRA</name>
<dbReference type="FunFam" id="3.30.70.380:FF:000001">
    <property type="entry name" value="Phenylalanine--tRNA ligase beta subunit"/>
    <property type="match status" value="1"/>
</dbReference>
<dbReference type="InterPro" id="IPR045864">
    <property type="entry name" value="aa-tRNA-synth_II/BPL/LPL"/>
</dbReference>
<evidence type="ECO:0000256" key="23">
    <source>
        <dbReference type="ARBA" id="ARBA00031194"/>
    </source>
</evidence>
<evidence type="ECO:0000256" key="24">
    <source>
        <dbReference type="ARBA" id="ARBA00033189"/>
    </source>
</evidence>
<feature type="domain" description="TRNA-binding" evidence="29">
    <location>
        <begin position="300"/>
        <end position="415"/>
    </location>
</feature>
<dbReference type="Gene3D" id="3.50.40.10">
    <property type="entry name" value="Phenylalanyl-trna Synthetase, Chain B, domain 3"/>
    <property type="match status" value="1"/>
</dbReference>
<dbReference type="InterPro" id="IPR004188">
    <property type="entry name" value="Phe-tRNA_ligase_II_N"/>
</dbReference>
<dbReference type="Pfam" id="PF03147">
    <property type="entry name" value="FDX-ACB"/>
    <property type="match status" value="1"/>
</dbReference>
<dbReference type="PANTHER" id="PTHR10947">
    <property type="entry name" value="PHENYLALANYL-TRNA SYNTHETASE BETA CHAIN AND LEUCINE-RICH REPEAT-CONTAINING PROTEIN 47"/>
    <property type="match status" value="1"/>
</dbReference>
<feature type="coiled-coil region" evidence="27">
    <location>
        <begin position="1679"/>
        <end position="1846"/>
    </location>
</feature>
<dbReference type="PROSITE" id="PS50886">
    <property type="entry name" value="TRBD"/>
    <property type="match status" value="1"/>
</dbReference>
<dbReference type="SUPFAM" id="SSF50249">
    <property type="entry name" value="Nucleic acid-binding proteins"/>
    <property type="match status" value="1"/>
</dbReference>
<evidence type="ECO:0000256" key="12">
    <source>
        <dbReference type="ARBA" id="ARBA00022598"/>
    </source>
</evidence>
<evidence type="ECO:0000256" key="19">
    <source>
        <dbReference type="ARBA" id="ARBA00022946"/>
    </source>
</evidence>
<dbReference type="Gene3D" id="3.30.70.380">
    <property type="entry name" value="Ferrodoxin-fold anticodon-binding domain"/>
    <property type="match status" value="1"/>
</dbReference>
<keyword evidence="10" id="KW-0963">Cytoplasm</keyword>
<dbReference type="InterPro" id="IPR004529">
    <property type="entry name" value="Phe-tRNA-synth_IIc_asu"/>
</dbReference>
<dbReference type="InterPro" id="IPR012340">
    <property type="entry name" value="NA-bd_OB-fold"/>
</dbReference>
<dbReference type="InterPro" id="IPR020825">
    <property type="entry name" value="Phe-tRNA_synthase-like_B3/B4"/>
</dbReference>
<dbReference type="GO" id="GO:0000287">
    <property type="term" value="F:magnesium ion binding"/>
    <property type="evidence" value="ECO:0007669"/>
    <property type="project" value="InterPro"/>
</dbReference>
<dbReference type="Pfam" id="PF01409">
    <property type="entry name" value="tRNA-synt_2d"/>
    <property type="match status" value="1"/>
</dbReference>
<dbReference type="EC" id="6.1.1.20" evidence="7"/>
<comment type="cofactor">
    <cofactor evidence="1">
        <name>Mg(2+)</name>
        <dbReference type="ChEBI" id="CHEBI:18420"/>
    </cofactor>
</comment>
<evidence type="ECO:0000256" key="9">
    <source>
        <dbReference type="ARBA" id="ARBA00017032"/>
    </source>
</evidence>
<keyword evidence="18" id="KW-0648">Protein biosynthesis</keyword>
<keyword evidence="13" id="KW-0479">Metal-binding</keyword>
<evidence type="ECO:0000256" key="18">
    <source>
        <dbReference type="ARBA" id="ARBA00022917"/>
    </source>
</evidence>
<dbReference type="GO" id="GO:0000049">
    <property type="term" value="F:tRNA binding"/>
    <property type="evidence" value="ECO:0007669"/>
    <property type="project" value="UniProtKB-UniRule"/>
</dbReference>
<evidence type="ECO:0000256" key="11">
    <source>
        <dbReference type="ARBA" id="ARBA00022555"/>
    </source>
</evidence>
<evidence type="ECO:0000256" key="27">
    <source>
        <dbReference type="SAM" id="Coils"/>
    </source>
</evidence>
<dbReference type="SUPFAM" id="SSF55681">
    <property type="entry name" value="Class II aaRS and biotin synthetases"/>
    <property type="match status" value="2"/>
</dbReference>
<evidence type="ECO:0000256" key="13">
    <source>
        <dbReference type="ARBA" id="ARBA00022723"/>
    </source>
</evidence>
<dbReference type="InterPro" id="IPR036690">
    <property type="entry name" value="Fdx_antiC-bd_sf"/>
</dbReference>
<feature type="domain" description="B5" evidence="31">
    <location>
        <begin position="671"/>
        <end position="747"/>
    </location>
</feature>
<feature type="domain" description="Aminoacyl-transfer RNA synthetases class-II family profile" evidence="28">
    <location>
        <begin position="106"/>
        <end position="448"/>
    </location>
</feature>
<dbReference type="PROSITE" id="PS51447">
    <property type="entry name" value="FDX_ACB"/>
    <property type="match status" value="1"/>
</dbReference>
<evidence type="ECO:0000256" key="7">
    <source>
        <dbReference type="ARBA" id="ARBA00012814"/>
    </source>
</evidence>
<keyword evidence="12" id="KW-0436">Ligase</keyword>
<dbReference type="GO" id="GO:0009328">
    <property type="term" value="C:phenylalanine-tRNA ligase complex"/>
    <property type="evidence" value="ECO:0007669"/>
    <property type="project" value="TreeGrafter"/>
</dbReference>
<evidence type="ECO:0000256" key="4">
    <source>
        <dbReference type="ARBA" id="ARBA00008653"/>
    </source>
</evidence>
<dbReference type="InterPro" id="IPR036192">
    <property type="entry name" value="Cell_div_ZapA-like_sf"/>
</dbReference>
<keyword evidence="14" id="KW-0547">Nucleotide-binding</keyword>
<evidence type="ECO:0000256" key="3">
    <source>
        <dbReference type="ARBA" id="ARBA00004496"/>
    </source>
</evidence>
<gene>
    <name evidence="32" type="ORF">G195_001946</name>
</gene>
<reference evidence="32" key="1">
    <citation type="journal article" date="2015" name="Genom Data">
        <title>Draft genome sequences of Phytophthora kernoviae and Phytophthora ramorum lineage EU2 from Scotland.</title>
        <authorList>
            <person name="Sambles C."/>
            <person name="Schlenzig A."/>
            <person name="O'Neill P."/>
            <person name="Grant M."/>
            <person name="Studholme D.J."/>
        </authorList>
    </citation>
    <scope>NUCLEOTIDE SEQUENCE</scope>
    <source>
        <strain evidence="32">00238/432</strain>
    </source>
</reference>
<dbReference type="InterPro" id="IPR004532">
    <property type="entry name" value="Phe-tRNA-ligase_IIc_bsu_bact"/>
</dbReference>